<evidence type="ECO:0000313" key="1">
    <source>
        <dbReference type="EMBL" id="MDW8548686.1"/>
    </source>
</evidence>
<reference evidence="1 2" key="1">
    <citation type="submission" date="2023-11" db="EMBL/GenBank/DDBJ databases">
        <title>First isolation, identification, and characterization of non-pathogenic Epilithonimonas ginsengisoli isolated from diseased farmed rainbow trout (Oncorhynchus mykiss) in Chile.</title>
        <authorList>
            <person name="Miranda C.D."/>
            <person name="Irgang R."/>
            <person name="Concha C."/>
            <person name="Rojas R."/>
            <person name="Avendano R."/>
        </authorList>
    </citation>
    <scope>NUCLEOTIDE SEQUENCE [LARGE SCALE GENOMIC DNA]</scope>
    <source>
        <strain evidence="1 2">FP99</strain>
    </source>
</reference>
<comment type="caution">
    <text evidence="1">The sequence shown here is derived from an EMBL/GenBank/DDBJ whole genome shotgun (WGS) entry which is preliminary data.</text>
</comment>
<accession>A0ABU4JGP0</accession>
<evidence type="ECO:0000313" key="2">
    <source>
        <dbReference type="Proteomes" id="UP001204439"/>
    </source>
</evidence>
<proteinExistence type="predicted"/>
<dbReference type="EMBL" id="JAMXLT020000010">
    <property type="protein sequence ID" value="MDW8548686.1"/>
    <property type="molecule type" value="Genomic_DNA"/>
</dbReference>
<organism evidence="1 2">
    <name type="scientific">Epilithonimonas ginsengisoli</name>
    <dbReference type="NCBI Taxonomy" id="1245592"/>
    <lineage>
        <taxon>Bacteria</taxon>
        <taxon>Pseudomonadati</taxon>
        <taxon>Bacteroidota</taxon>
        <taxon>Flavobacteriia</taxon>
        <taxon>Flavobacteriales</taxon>
        <taxon>Weeksellaceae</taxon>
        <taxon>Chryseobacterium group</taxon>
        <taxon>Epilithonimonas</taxon>
    </lineage>
</organism>
<gene>
    <name evidence="1" type="ORF">NG800_007175</name>
</gene>
<dbReference type="Proteomes" id="UP001204439">
    <property type="component" value="Unassembled WGS sequence"/>
</dbReference>
<keyword evidence="2" id="KW-1185">Reference proteome</keyword>
<sequence length="158" mass="18588">MFKINKGNYDNYKFIFTIIWEFQVDLMNIDLNPEYSPINILNKWEKESEAKARRGLREGLIDTLTGLKDLPNELLIELNLKLTSYKLPTIEILTSQIKNLPAKILSRGIIKNITEYYIIKEVLDDLDYSITDTERQELTIILFEFEKKQIIVNKKLST</sequence>
<protein>
    <submittedName>
        <fullName evidence="1">Uncharacterized protein</fullName>
    </submittedName>
</protein>
<dbReference type="RefSeq" id="WP_063969041.1">
    <property type="nucleotide sequence ID" value="NZ_JAMXLT020000010.1"/>
</dbReference>
<name>A0ABU4JGP0_9FLAO</name>